<proteinExistence type="predicted"/>
<reference evidence="1" key="1">
    <citation type="journal article" date="2022" name="bioRxiv">
        <title>Sequencing and chromosome-scale assembly of the giantPleurodeles waltlgenome.</title>
        <authorList>
            <person name="Brown T."/>
            <person name="Elewa A."/>
            <person name="Iarovenko S."/>
            <person name="Subramanian E."/>
            <person name="Araus A.J."/>
            <person name="Petzold A."/>
            <person name="Susuki M."/>
            <person name="Suzuki K.-i.T."/>
            <person name="Hayashi T."/>
            <person name="Toyoda A."/>
            <person name="Oliveira C."/>
            <person name="Osipova E."/>
            <person name="Leigh N.D."/>
            <person name="Simon A."/>
            <person name="Yun M.H."/>
        </authorList>
    </citation>
    <scope>NUCLEOTIDE SEQUENCE</scope>
    <source>
        <strain evidence="1">20211129_DDA</strain>
        <tissue evidence="1">Liver</tissue>
    </source>
</reference>
<evidence type="ECO:0000313" key="2">
    <source>
        <dbReference type="Proteomes" id="UP001066276"/>
    </source>
</evidence>
<name>A0AAV7NMW0_PLEWA</name>
<evidence type="ECO:0000313" key="1">
    <source>
        <dbReference type="EMBL" id="KAJ1116437.1"/>
    </source>
</evidence>
<organism evidence="1 2">
    <name type="scientific">Pleurodeles waltl</name>
    <name type="common">Iberian ribbed newt</name>
    <dbReference type="NCBI Taxonomy" id="8319"/>
    <lineage>
        <taxon>Eukaryota</taxon>
        <taxon>Metazoa</taxon>
        <taxon>Chordata</taxon>
        <taxon>Craniata</taxon>
        <taxon>Vertebrata</taxon>
        <taxon>Euteleostomi</taxon>
        <taxon>Amphibia</taxon>
        <taxon>Batrachia</taxon>
        <taxon>Caudata</taxon>
        <taxon>Salamandroidea</taxon>
        <taxon>Salamandridae</taxon>
        <taxon>Pleurodelinae</taxon>
        <taxon>Pleurodeles</taxon>
    </lineage>
</organism>
<dbReference type="AlphaFoldDB" id="A0AAV7NMW0"/>
<dbReference type="EMBL" id="JANPWB010000012">
    <property type="protein sequence ID" value="KAJ1116437.1"/>
    <property type="molecule type" value="Genomic_DNA"/>
</dbReference>
<accession>A0AAV7NMW0</accession>
<sequence length="124" mass="13668">MVWAIRDSALLPRHSAQRHRLNRLSEISRRESNVGRKMLPDKRRAAGYYLPLLIPASGKSRVGKKKGTDPELSQLLRLVLAKLGKGCSGSSGSESEREEARVVGDCPTWSHVPPVLLSTSQVLN</sequence>
<gene>
    <name evidence="1" type="ORF">NDU88_004648</name>
</gene>
<keyword evidence="2" id="KW-1185">Reference proteome</keyword>
<comment type="caution">
    <text evidence="1">The sequence shown here is derived from an EMBL/GenBank/DDBJ whole genome shotgun (WGS) entry which is preliminary data.</text>
</comment>
<protein>
    <submittedName>
        <fullName evidence="1">Uncharacterized protein</fullName>
    </submittedName>
</protein>
<dbReference type="Proteomes" id="UP001066276">
    <property type="component" value="Chromosome 8"/>
</dbReference>